<dbReference type="AlphaFoldDB" id="A0A5B7HGP7"/>
<dbReference type="EMBL" id="VSRR010031067">
    <property type="protein sequence ID" value="MPC70402.1"/>
    <property type="molecule type" value="Genomic_DNA"/>
</dbReference>
<dbReference type="Proteomes" id="UP000324222">
    <property type="component" value="Unassembled WGS sequence"/>
</dbReference>
<organism evidence="1 2">
    <name type="scientific">Portunus trituberculatus</name>
    <name type="common">Swimming crab</name>
    <name type="synonym">Neptunus trituberculatus</name>
    <dbReference type="NCBI Taxonomy" id="210409"/>
    <lineage>
        <taxon>Eukaryota</taxon>
        <taxon>Metazoa</taxon>
        <taxon>Ecdysozoa</taxon>
        <taxon>Arthropoda</taxon>
        <taxon>Crustacea</taxon>
        <taxon>Multicrustacea</taxon>
        <taxon>Malacostraca</taxon>
        <taxon>Eumalacostraca</taxon>
        <taxon>Eucarida</taxon>
        <taxon>Decapoda</taxon>
        <taxon>Pleocyemata</taxon>
        <taxon>Brachyura</taxon>
        <taxon>Eubrachyura</taxon>
        <taxon>Portunoidea</taxon>
        <taxon>Portunidae</taxon>
        <taxon>Portuninae</taxon>
        <taxon>Portunus</taxon>
    </lineage>
</organism>
<accession>A0A5B7HGP7</accession>
<evidence type="ECO:0000313" key="2">
    <source>
        <dbReference type="Proteomes" id="UP000324222"/>
    </source>
</evidence>
<evidence type="ECO:0000313" key="1">
    <source>
        <dbReference type="EMBL" id="MPC70402.1"/>
    </source>
</evidence>
<reference evidence="1 2" key="1">
    <citation type="submission" date="2019-05" db="EMBL/GenBank/DDBJ databases">
        <title>Another draft genome of Portunus trituberculatus and its Hox gene families provides insights of decapod evolution.</title>
        <authorList>
            <person name="Jeong J.-H."/>
            <person name="Song I."/>
            <person name="Kim S."/>
            <person name="Choi T."/>
            <person name="Kim D."/>
            <person name="Ryu S."/>
            <person name="Kim W."/>
        </authorList>
    </citation>
    <scope>NUCLEOTIDE SEQUENCE [LARGE SCALE GENOMIC DNA]</scope>
    <source>
        <tissue evidence="1">Muscle</tissue>
    </source>
</reference>
<gene>
    <name evidence="1" type="ORF">E2C01_064651</name>
</gene>
<comment type="caution">
    <text evidence="1">The sequence shown here is derived from an EMBL/GenBank/DDBJ whole genome shotgun (WGS) entry which is preliminary data.</text>
</comment>
<proteinExistence type="predicted"/>
<sequence>MSYLVLHTSCHSVHSKTIQTLIRRKPARGHVTGRATLGVALTSARLLSSNGIHKNQSFFGNYSIGIKLCCVLRLLRLVNANLRAGVAWHGVAWRGRRGSLSRQD</sequence>
<name>A0A5B7HGP7_PORTR</name>
<protein>
    <submittedName>
        <fullName evidence="1">Uncharacterized protein</fullName>
    </submittedName>
</protein>
<keyword evidence="2" id="KW-1185">Reference proteome</keyword>